<proteinExistence type="predicted"/>
<name>A0A6J5BL14_ACHDE</name>
<accession>A0A6J5BL14</accession>
<reference evidence="1 2" key="1">
    <citation type="submission" date="2020-05" db="EMBL/GenBank/DDBJ databases">
        <title>FDA dAtabase for Regulatory Grade micrObial Sequences (FDA-ARGOS): Supporting development and validation of Infectious Disease Dx tests.</title>
        <authorList>
            <person name="Sproer C."/>
            <person name="Gronow S."/>
            <person name="Severitt S."/>
            <person name="Schroder I."/>
            <person name="Tallon L."/>
            <person name="Sadzewicz L."/>
            <person name="Zhao X."/>
            <person name="Vavikolanu K."/>
            <person name="Mehta A."/>
            <person name="Aluvathingal J."/>
            <person name="Nadendla S."/>
            <person name="Myers T."/>
            <person name="Yan Y."/>
            <person name="Sichtig H."/>
        </authorList>
    </citation>
    <scope>NUCLEOTIDE SEQUENCE [LARGE SCALE GENOMIC DNA]</scope>
    <source>
        <strain evidence="1 2">FDAARGOS_787</strain>
    </source>
</reference>
<protein>
    <submittedName>
        <fullName evidence="1">Uncharacterized protein</fullName>
    </submittedName>
</protein>
<sequence length="98" mass="10890">MSQTTSTKALERWDDEGGSQLISLARSFAIEEFEESERRILAFLGASILSLWDELPPDARQRVLNREIAQAAFDRSALKARIARIAGGVPFSGEKHDS</sequence>
<dbReference type="RefSeq" id="WP_062680745.1">
    <property type="nucleotide sequence ID" value="NZ_BLWG01000154.1"/>
</dbReference>
<dbReference type="AlphaFoldDB" id="A0A6J5BL14"/>
<organism evidence="1 2">
    <name type="scientific">Achromobacter denitrificans</name>
    <name type="common">Alcaligenes denitrificans</name>
    <dbReference type="NCBI Taxonomy" id="32002"/>
    <lineage>
        <taxon>Bacteria</taxon>
        <taxon>Pseudomonadati</taxon>
        <taxon>Pseudomonadota</taxon>
        <taxon>Betaproteobacteria</taxon>
        <taxon>Burkholderiales</taxon>
        <taxon>Alcaligenaceae</taxon>
        <taxon>Achromobacter</taxon>
    </lineage>
</organism>
<evidence type="ECO:0000313" key="1">
    <source>
        <dbReference type="EMBL" id="QKQ48412.1"/>
    </source>
</evidence>
<gene>
    <name evidence="1" type="ORF">FOC81_17610</name>
</gene>
<dbReference type="GeneID" id="92847405"/>
<dbReference type="EMBL" id="CP054569">
    <property type="protein sequence ID" value="QKQ48412.1"/>
    <property type="molecule type" value="Genomic_DNA"/>
</dbReference>
<evidence type="ECO:0000313" key="2">
    <source>
        <dbReference type="Proteomes" id="UP000509782"/>
    </source>
</evidence>
<dbReference type="Proteomes" id="UP000509782">
    <property type="component" value="Chromosome"/>
</dbReference>